<dbReference type="Pfam" id="PF13407">
    <property type="entry name" value="Peripla_BP_4"/>
    <property type="match status" value="1"/>
</dbReference>
<dbReference type="InterPro" id="IPR028082">
    <property type="entry name" value="Peripla_BP_I"/>
</dbReference>
<sequence length="321" mass="36090">MRERIKLCALSALLSSSMISKPWSNSSKIDAQTKKRVRKVSVLTNYVPNHQVKDLKDKRVKTIGVIIPTIQTEFYSLALESMIKEANNNGYRIVASISDELVSREKENINFLIQRQVDGIVLSPSKETQKLDDLNHVNLLKQRKIPVVIFGRSINNLNCEEIGVDDFKEAHRATQNLIRSGRKNILYISGLSGIDLYEKRKNGFLNAVLNFTGKGNVLEYDSLKISSNELKYAIRSNGIDGILVSDELTAIQVIKNLLQWGYKIPKDISLIGFSAGIMEENYRSSLFAIDQAPTKQGSLAVKNIINRMENEITGAVISYKK</sequence>
<organism evidence="5 6">
    <name type="scientific">Autumnicola patrickiae</name>
    <dbReference type="NCBI Taxonomy" id="3075591"/>
    <lineage>
        <taxon>Bacteria</taxon>
        <taxon>Pseudomonadati</taxon>
        <taxon>Bacteroidota</taxon>
        <taxon>Flavobacteriia</taxon>
        <taxon>Flavobacteriales</taxon>
        <taxon>Flavobacteriaceae</taxon>
        <taxon>Autumnicola</taxon>
    </lineage>
</organism>
<evidence type="ECO:0000259" key="4">
    <source>
        <dbReference type="SMART" id="SM00354"/>
    </source>
</evidence>
<evidence type="ECO:0000256" key="3">
    <source>
        <dbReference type="ARBA" id="ARBA00023163"/>
    </source>
</evidence>
<comment type="caution">
    <text evidence="5">The sequence shown here is derived from an EMBL/GenBank/DDBJ whole genome shotgun (WGS) entry which is preliminary data.</text>
</comment>
<evidence type="ECO:0000256" key="1">
    <source>
        <dbReference type="ARBA" id="ARBA00023015"/>
    </source>
</evidence>
<dbReference type="InterPro" id="IPR025997">
    <property type="entry name" value="SBP_2_dom"/>
</dbReference>
<proteinExistence type="predicted"/>
<gene>
    <name evidence="5" type="ORF">RM549_03190</name>
</gene>
<accession>A0ABU3DYH5</accession>
<keyword evidence="3" id="KW-0804">Transcription</keyword>
<dbReference type="CDD" id="cd06267">
    <property type="entry name" value="PBP1_LacI_sugar_binding-like"/>
    <property type="match status" value="1"/>
</dbReference>
<keyword evidence="2 5" id="KW-0238">DNA-binding</keyword>
<protein>
    <submittedName>
        <fullName evidence="5">LacI family DNA-binding transcriptional regulator</fullName>
    </submittedName>
</protein>
<dbReference type="PANTHER" id="PTHR30146:SF109">
    <property type="entry name" value="HTH-TYPE TRANSCRIPTIONAL REGULATOR GALS"/>
    <property type="match status" value="1"/>
</dbReference>
<keyword evidence="6" id="KW-1185">Reference proteome</keyword>
<evidence type="ECO:0000313" key="6">
    <source>
        <dbReference type="Proteomes" id="UP001261624"/>
    </source>
</evidence>
<reference evidence="5 6" key="1">
    <citation type="submission" date="2023-09" db="EMBL/GenBank/DDBJ databases">
        <authorList>
            <person name="Rey-Velasco X."/>
        </authorList>
    </citation>
    <scope>NUCLEOTIDE SEQUENCE [LARGE SCALE GENOMIC DNA]</scope>
    <source>
        <strain evidence="5 6">F188</strain>
    </source>
</reference>
<dbReference type="InterPro" id="IPR000843">
    <property type="entry name" value="HTH_LacI"/>
</dbReference>
<dbReference type="Proteomes" id="UP001261624">
    <property type="component" value="Unassembled WGS sequence"/>
</dbReference>
<dbReference type="GO" id="GO:0003677">
    <property type="term" value="F:DNA binding"/>
    <property type="evidence" value="ECO:0007669"/>
    <property type="project" value="UniProtKB-KW"/>
</dbReference>
<evidence type="ECO:0000313" key="5">
    <source>
        <dbReference type="EMBL" id="MDT0688771.1"/>
    </source>
</evidence>
<dbReference type="Gene3D" id="3.40.50.2300">
    <property type="match status" value="2"/>
</dbReference>
<dbReference type="PANTHER" id="PTHR30146">
    <property type="entry name" value="LACI-RELATED TRANSCRIPTIONAL REPRESSOR"/>
    <property type="match status" value="1"/>
</dbReference>
<name>A0ABU3DYH5_9FLAO</name>
<keyword evidence="1" id="KW-0805">Transcription regulation</keyword>
<feature type="domain" description="HTH lacI-type" evidence="4">
    <location>
        <begin position="2"/>
        <end position="72"/>
    </location>
</feature>
<evidence type="ECO:0000256" key="2">
    <source>
        <dbReference type="ARBA" id="ARBA00023125"/>
    </source>
</evidence>
<dbReference type="SMART" id="SM00354">
    <property type="entry name" value="HTH_LACI"/>
    <property type="match status" value="1"/>
</dbReference>
<dbReference type="SUPFAM" id="SSF53822">
    <property type="entry name" value="Periplasmic binding protein-like I"/>
    <property type="match status" value="1"/>
</dbReference>
<dbReference type="EMBL" id="JAVRHM010000002">
    <property type="protein sequence ID" value="MDT0688771.1"/>
    <property type="molecule type" value="Genomic_DNA"/>
</dbReference>
<dbReference type="RefSeq" id="WP_311681047.1">
    <property type="nucleotide sequence ID" value="NZ_JAVRHM010000002.1"/>
</dbReference>